<dbReference type="AlphaFoldDB" id="A0AAV2BS10"/>
<organism evidence="1 2">
    <name type="scientific">Larinioides sclopetarius</name>
    <dbReference type="NCBI Taxonomy" id="280406"/>
    <lineage>
        <taxon>Eukaryota</taxon>
        <taxon>Metazoa</taxon>
        <taxon>Ecdysozoa</taxon>
        <taxon>Arthropoda</taxon>
        <taxon>Chelicerata</taxon>
        <taxon>Arachnida</taxon>
        <taxon>Araneae</taxon>
        <taxon>Araneomorphae</taxon>
        <taxon>Entelegynae</taxon>
        <taxon>Araneoidea</taxon>
        <taxon>Araneidae</taxon>
        <taxon>Larinioides</taxon>
    </lineage>
</organism>
<accession>A0AAV2BS10</accession>
<gene>
    <name evidence="1" type="ORF">LARSCL_LOCUS21133</name>
</gene>
<dbReference type="Proteomes" id="UP001497382">
    <property type="component" value="Unassembled WGS sequence"/>
</dbReference>
<proteinExistence type="predicted"/>
<sequence length="45" mass="5540">MLRSCFLPCTLKIQSHWLKMGKRQMQRQLRKSNRRLAMEYNSLEK</sequence>
<name>A0AAV2BS10_9ARAC</name>
<evidence type="ECO:0008006" key="3">
    <source>
        <dbReference type="Google" id="ProtNLM"/>
    </source>
</evidence>
<keyword evidence="2" id="KW-1185">Reference proteome</keyword>
<comment type="caution">
    <text evidence="1">The sequence shown here is derived from an EMBL/GenBank/DDBJ whole genome shotgun (WGS) entry which is preliminary data.</text>
</comment>
<dbReference type="EMBL" id="CAXIEN010000484">
    <property type="protein sequence ID" value="CAL1299071.1"/>
    <property type="molecule type" value="Genomic_DNA"/>
</dbReference>
<reference evidence="1 2" key="1">
    <citation type="submission" date="2024-04" db="EMBL/GenBank/DDBJ databases">
        <authorList>
            <person name="Rising A."/>
            <person name="Reimegard J."/>
            <person name="Sonavane S."/>
            <person name="Akerstrom W."/>
            <person name="Nylinder S."/>
            <person name="Hedman E."/>
            <person name="Kallberg Y."/>
        </authorList>
    </citation>
    <scope>NUCLEOTIDE SEQUENCE [LARGE SCALE GENOMIC DNA]</scope>
</reference>
<evidence type="ECO:0000313" key="2">
    <source>
        <dbReference type="Proteomes" id="UP001497382"/>
    </source>
</evidence>
<evidence type="ECO:0000313" key="1">
    <source>
        <dbReference type="EMBL" id="CAL1299071.1"/>
    </source>
</evidence>
<protein>
    <recommendedName>
        <fullName evidence="3">Ribosomal protein S14</fullName>
    </recommendedName>
</protein>